<organism evidence="1 2">
    <name type="scientific">Dermatophagoides farinae</name>
    <name type="common">American house dust mite</name>
    <dbReference type="NCBI Taxonomy" id="6954"/>
    <lineage>
        <taxon>Eukaryota</taxon>
        <taxon>Metazoa</taxon>
        <taxon>Ecdysozoa</taxon>
        <taxon>Arthropoda</taxon>
        <taxon>Chelicerata</taxon>
        <taxon>Arachnida</taxon>
        <taxon>Acari</taxon>
        <taxon>Acariformes</taxon>
        <taxon>Sarcoptiformes</taxon>
        <taxon>Astigmata</taxon>
        <taxon>Psoroptidia</taxon>
        <taxon>Analgoidea</taxon>
        <taxon>Pyroglyphidae</taxon>
        <taxon>Dermatophagoidinae</taxon>
        <taxon>Dermatophagoides</taxon>
    </lineage>
</organism>
<evidence type="ECO:0000313" key="1">
    <source>
        <dbReference type="EMBL" id="KAH9520986.1"/>
    </source>
</evidence>
<reference evidence="1" key="1">
    <citation type="submission" date="2013-05" db="EMBL/GenBank/DDBJ databases">
        <authorList>
            <person name="Yim A.K.Y."/>
            <person name="Chan T.F."/>
            <person name="Ji K.M."/>
            <person name="Liu X.Y."/>
            <person name="Zhou J.W."/>
            <person name="Li R.Q."/>
            <person name="Yang K.Y."/>
            <person name="Li J."/>
            <person name="Li M."/>
            <person name="Law P.T.W."/>
            <person name="Wu Y.L."/>
            <person name="Cai Z.L."/>
            <person name="Qin H."/>
            <person name="Bao Y."/>
            <person name="Leung R.K.K."/>
            <person name="Ng P.K.S."/>
            <person name="Zou J."/>
            <person name="Zhong X.J."/>
            <person name="Ran P.X."/>
            <person name="Zhong N.S."/>
            <person name="Liu Z.G."/>
            <person name="Tsui S.K.W."/>
        </authorList>
    </citation>
    <scope>NUCLEOTIDE SEQUENCE</scope>
    <source>
        <strain evidence="1">Derf</strain>
        <tissue evidence="1">Whole organism</tissue>
    </source>
</reference>
<protein>
    <submittedName>
        <fullName evidence="1">Uncharacterized protein</fullName>
    </submittedName>
</protein>
<dbReference type="EMBL" id="ASGP02000002">
    <property type="protein sequence ID" value="KAH9520986.1"/>
    <property type="molecule type" value="Genomic_DNA"/>
</dbReference>
<dbReference type="AlphaFoldDB" id="A0A922I5F9"/>
<keyword evidence="2" id="KW-1185">Reference proteome</keyword>
<evidence type="ECO:0000313" key="2">
    <source>
        <dbReference type="Proteomes" id="UP000790347"/>
    </source>
</evidence>
<sequence>MLEFVAEHVFQVPYSFFANYSANQFSCCEERSSPTTKNLPLQCGQQINFVAFIFAVHKQKQIPSKN</sequence>
<gene>
    <name evidence="1" type="ORF">DERF_004661</name>
</gene>
<comment type="caution">
    <text evidence="1">The sequence shown here is derived from an EMBL/GenBank/DDBJ whole genome shotgun (WGS) entry which is preliminary data.</text>
</comment>
<proteinExistence type="predicted"/>
<accession>A0A922I5F9</accession>
<reference evidence="1" key="2">
    <citation type="journal article" date="2022" name="Res Sq">
        <title>Comparative Genomics Reveals Insights into the Divergent Evolution of Astigmatic Mites and Household Pest Adaptations.</title>
        <authorList>
            <person name="Xiong Q."/>
            <person name="Wan A.T.-Y."/>
            <person name="Liu X.-Y."/>
            <person name="Fung C.S.-H."/>
            <person name="Xiao X."/>
            <person name="Malainual N."/>
            <person name="Hou J."/>
            <person name="Wang L."/>
            <person name="Wang M."/>
            <person name="Yang K."/>
            <person name="Cui Y."/>
            <person name="Leung E."/>
            <person name="Nong W."/>
            <person name="Shin S.-K."/>
            <person name="Au S."/>
            <person name="Jeong K.Y."/>
            <person name="Chew F.T."/>
            <person name="Hui J."/>
            <person name="Leung T.F."/>
            <person name="Tungtrongchitr A."/>
            <person name="Zhong N."/>
            <person name="Liu Z."/>
            <person name="Tsui S."/>
        </authorList>
    </citation>
    <scope>NUCLEOTIDE SEQUENCE</scope>
    <source>
        <strain evidence="1">Derf</strain>
        <tissue evidence="1">Whole organism</tissue>
    </source>
</reference>
<dbReference type="Proteomes" id="UP000790347">
    <property type="component" value="Unassembled WGS sequence"/>
</dbReference>
<name>A0A922I5F9_DERFA</name>